<dbReference type="EMBL" id="BMAV01003335">
    <property type="protein sequence ID" value="GFY42823.1"/>
    <property type="molecule type" value="Genomic_DNA"/>
</dbReference>
<dbReference type="OrthoDB" id="6409290at2759"/>
<gene>
    <name evidence="1" type="ORF">TNIN_50301</name>
</gene>
<accession>A0A8X6WWU0</accession>
<name>A0A8X6WWU0_9ARAC</name>
<proteinExistence type="predicted"/>
<sequence>MNIFNFSDSEEMDMDLLQDTARLANMSDTLNLEDNANKYISSPAYHMVYLLKDYEKLKEYVQSQKKICCSYGIDSALFPNYILKRMKDLLFHFGSHESTVYAFCCLKSDLCYEQEEFFDHIIRVVDERLHSSANTEKHEKLIEACLKIRKIHLIF</sequence>
<protein>
    <submittedName>
        <fullName evidence="1">Uncharacterized protein</fullName>
    </submittedName>
</protein>
<evidence type="ECO:0000313" key="2">
    <source>
        <dbReference type="Proteomes" id="UP000886998"/>
    </source>
</evidence>
<evidence type="ECO:0000313" key="1">
    <source>
        <dbReference type="EMBL" id="GFY42823.1"/>
    </source>
</evidence>
<dbReference type="Proteomes" id="UP000886998">
    <property type="component" value="Unassembled WGS sequence"/>
</dbReference>
<keyword evidence="2" id="KW-1185">Reference proteome</keyword>
<reference evidence="1" key="1">
    <citation type="submission" date="2020-08" db="EMBL/GenBank/DDBJ databases">
        <title>Multicomponent nature underlies the extraordinary mechanical properties of spider dragline silk.</title>
        <authorList>
            <person name="Kono N."/>
            <person name="Nakamura H."/>
            <person name="Mori M."/>
            <person name="Yoshida Y."/>
            <person name="Ohtoshi R."/>
            <person name="Malay A.D."/>
            <person name="Moran D.A.P."/>
            <person name="Tomita M."/>
            <person name="Numata K."/>
            <person name="Arakawa K."/>
        </authorList>
    </citation>
    <scope>NUCLEOTIDE SEQUENCE</scope>
</reference>
<comment type="caution">
    <text evidence="1">The sequence shown here is derived from an EMBL/GenBank/DDBJ whole genome shotgun (WGS) entry which is preliminary data.</text>
</comment>
<organism evidence="1 2">
    <name type="scientific">Trichonephila inaurata madagascariensis</name>
    <dbReference type="NCBI Taxonomy" id="2747483"/>
    <lineage>
        <taxon>Eukaryota</taxon>
        <taxon>Metazoa</taxon>
        <taxon>Ecdysozoa</taxon>
        <taxon>Arthropoda</taxon>
        <taxon>Chelicerata</taxon>
        <taxon>Arachnida</taxon>
        <taxon>Araneae</taxon>
        <taxon>Araneomorphae</taxon>
        <taxon>Entelegynae</taxon>
        <taxon>Araneoidea</taxon>
        <taxon>Nephilidae</taxon>
        <taxon>Trichonephila</taxon>
        <taxon>Trichonephila inaurata</taxon>
    </lineage>
</organism>
<dbReference type="AlphaFoldDB" id="A0A8X6WWU0"/>